<dbReference type="AlphaFoldDB" id="A0A430FPL9"/>
<keyword evidence="1" id="KW-0732">Signal</keyword>
<dbReference type="EMBL" id="QXGM01000002">
    <property type="protein sequence ID" value="RSX54744.1"/>
    <property type="molecule type" value="Genomic_DNA"/>
</dbReference>
<evidence type="ECO:0000313" key="2">
    <source>
        <dbReference type="EMBL" id="RSX54744.1"/>
    </source>
</evidence>
<protein>
    <recommendedName>
        <fullName evidence="4">Secreted protein</fullName>
    </recommendedName>
</protein>
<feature type="chain" id="PRO_5018993036" description="Secreted protein" evidence="1">
    <location>
        <begin position="30"/>
        <end position="229"/>
    </location>
</feature>
<evidence type="ECO:0000313" key="3">
    <source>
        <dbReference type="Proteomes" id="UP000287609"/>
    </source>
</evidence>
<dbReference type="Proteomes" id="UP000287609">
    <property type="component" value="Unassembled WGS sequence"/>
</dbReference>
<keyword evidence="3" id="KW-1185">Reference proteome</keyword>
<accession>A0A430FPL9</accession>
<name>A0A430FPL9_9BIFI</name>
<evidence type="ECO:0000256" key="1">
    <source>
        <dbReference type="SAM" id="SignalP"/>
    </source>
</evidence>
<dbReference type="RefSeq" id="WP_125963449.1">
    <property type="nucleotide sequence ID" value="NZ_QXGM01000002.1"/>
</dbReference>
<evidence type="ECO:0008006" key="4">
    <source>
        <dbReference type="Google" id="ProtNLM"/>
    </source>
</evidence>
<comment type="caution">
    <text evidence="2">The sequence shown here is derived from an EMBL/GenBank/DDBJ whole genome shotgun (WGS) entry which is preliminary data.</text>
</comment>
<reference evidence="2 3" key="1">
    <citation type="submission" date="2018-09" db="EMBL/GenBank/DDBJ databases">
        <title>Characterization of the phylogenetic diversity of five novel species belonging to the genus Bifidobacterium.</title>
        <authorList>
            <person name="Lugli G.A."/>
            <person name="Duranti S."/>
            <person name="Milani C."/>
        </authorList>
    </citation>
    <scope>NUCLEOTIDE SEQUENCE [LARGE SCALE GENOMIC DNA]</scope>
    <source>
        <strain evidence="2 3">2036B</strain>
    </source>
</reference>
<proteinExistence type="predicted"/>
<organism evidence="2 3">
    <name type="scientific">Bifidobacterium dolichotidis</name>
    <dbReference type="NCBI Taxonomy" id="2306976"/>
    <lineage>
        <taxon>Bacteria</taxon>
        <taxon>Bacillati</taxon>
        <taxon>Actinomycetota</taxon>
        <taxon>Actinomycetes</taxon>
        <taxon>Bifidobacteriales</taxon>
        <taxon>Bifidobacteriaceae</taxon>
        <taxon>Bifidobacterium</taxon>
    </lineage>
</organism>
<sequence>MRSHTARAALAVGVALMCLFGTIAAPAQAADAVTQSTSNGGEFFGDPDGCGKKIISETATPNMNRTINIDEPFGRWQGQLRTCIAIGTQRDTTQSVYAIDAGAQFTGSTAVKSWTATVTYETRLASYLSNTQVTTFYADAVPWSTQTGVRTSGCEQCRVFKAQKYEFKRTDVGNALRLPGSISYGVTQFPESVQSVLGKGIFRFTVTMEMQDGRTVSQTLDAAITNEEE</sequence>
<gene>
    <name evidence="2" type="ORF">D2E26_0798</name>
</gene>
<feature type="signal peptide" evidence="1">
    <location>
        <begin position="1"/>
        <end position="29"/>
    </location>
</feature>